<dbReference type="InterPro" id="IPR028964">
    <property type="entry name" value="Imm8"/>
</dbReference>
<accession>A0ABW4C7S8</accession>
<reference evidence="2" key="1">
    <citation type="journal article" date="2019" name="Int. J. Syst. Evol. Microbiol.">
        <title>The Global Catalogue of Microorganisms (GCM) 10K type strain sequencing project: providing services to taxonomists for standard genome sequencing and annotation.</title>
        <authorList>
            <consortium name="The Broad Institute Genomics Platform"/>
            <consortium name="The Broad Institute Genome Sequencing Center for Infectious Disease"/>
            <person name="Wu L."/>
            <person name="Ma J."/>
        </authorList>
    </citation>
    <scope>NUCLEOTIDE SEQUENCE [LARGE SCALE GENOMIC DNA]</scope>
    <source>
        <strain evidence="2">S1</strain>
    </source>
</reference>
<dbReference type="Pfam" id="PF15586">
    <property type="entry name" value="Imm8"/>
    <property type="match status" value="1"/>
</dbReference>
<dbReference type="Proteomes" id="UP001597282">
    <property type="component" value="Unassembled WGS sequence"/>
</dbReference>
<keyword evidence="2" id="KW-1185">Reference proteome</keyword>
<organism evidence="1 2">
    <name type="scientific">Kroppenstedtia sanguinis</name>
    <dbReference type="NCBI Taxonomy" id="1380684"/>
    <lineage>
        <taxon>Bacteria</taxon>
        <taxon>Bacillati</taxon>
        <taxon>Bacillota</taxon>
        <taxon>Bacilli</taxon>
        <taxon>Bacillales</taxon>
        <taxon>Thermoactinomycetaceae</taxon>
        <taxon>Kroppenstedtia</taxon>
    </lineage>
</organism>
<sequence length="169" mass="19718">MDNQHTRIVSDGQTIQPAEITQVDWYRAGVSKGVSPEYFIGRTQDSERVLILRAEVKGIFSTELDDLKHFVPMERDFGILFRVMVGPEGMNGEESFDITVCTPGWFRQKYEFSDVVVVRHHLIVFEYDYDRIVNKIKSIIERCEGSSWNEVAEKVARYGYWEFEDYTEG</sequence>
<dbReference type="EMBL" id="JBHTNU010000001">
    <property type="protein sequence ID" value="MFD1425585.1"/>
    <property type="molecule type" value="Genomic_DNA"/>
</dbReference>
<evidence type="ECO:0000313" key="2">
    <source>
        <dbReference type="Proteomes" id="UP001597282"/>
    </source>
</evidence>
<gene>
    <name evidence="1" type="ORF">ACFQ4Y_01380</name>
</gene>
<proteinExistence type="predicted"/>
<comment type="caution">
    <text evidence="1">The sequence shown here is derived from an EMBL/GenBank/DDBJ whole genome shotgun (WGS) entry which is preliminary data.</text>
</comment>
<name>A0ABW4C7S8_9BACL</name>
<protein>
    <submittedName>
        <fullName evidence="1">Immunity 8 family protein</fullName>
    </submittedName>
</protein>
<evidence type="ECO:0000313" key="1">
    <source>
        <dbReference type="EMBL" id="MFD1425585.1"/>
    </source>
</evidence>